<comment type="caution">
    <text evidence="1">The sequence shown here is derived from an EMBL/GenBank/DDBJ whole genome shotgun (WGS) entry which is preliminary data.</text>
</comment>
<dbReference type="EMBL" id="JAAGOA010000002">
    <property type="protein sequence ID" value="NED99264.1"/>
    <property type="molecule type" value="Genomic_DNA"/>
</dbReference>
<dbReference type="AlphaFoldDB" id="A0A6L9S1A9"/>
<dbReference type="PIRSF" id="PIRSF006909">
    <property type="entry name" value="UCP006909"/>
    <property type="match status" value="1"/>
</dbReference>
<dbReference type="Pfam" id="PF23719">
    <property type="entry name" value="VapB"/>
    <property type="match status" value="1"/>
</dbReference>
<name>A0A6L9S1A9_9ACTN</name>
<protein>
    <submittedName>
        <fullName evidence="1">Type II toxin-antitoxin system VapB family antitoxin</fullName>
    </submittedName>
</protein>
<organism evidence="1 2">
    <name type="scientific">Phytoactinopolyspora halotolerans</name>
    <dbReference type="NCBI Taxonomy" id="1981512"/>
    <lineage>
        <taxon>Bacteria</taxon>
        <taxon>Bacillati</taxon>
        <taxon>Actinomycetota</taxon>
        <taxon>Actinomycetes</taxon>
        <taxon>Jiangellales</taxon>
        <taxon>Jiangellaceae</taxon>
        <taxon>Phytoactinopolyspora</taxon>
    </lineage>
</organism>
<evidence type="ECO:0000313" key="2">
    <source>
        <dbReference type="Proteomes" id="UP000475214"/>
    </source>
</evidence>
<evidence type="ECO:0000313" key="1">
    <source>
        <dbReference type="EMBL" id="NED99264.1"/>
    </source>
</evidence>
<keyword evidence="2" id="KW-1185">Reference proteome</keyword>
<sequence length="96" mass="11254">MIFKRVGEGRPYPDHDTTLREWAELSPRLLRLDELVTVKRTLDLETLLAKDSTFFGDLFPHVVEWEGEFYLEDGLHRALRAALQQRPVIHARVLEL</sequence>
<dbReference type="InterPro" id="IPR014447">
    <property type="entry name" value="VapB-like_prob"/>
</dbReference>
<dbReference type="Proteomes" id="UP000475214">
    <property type="component" value="Unassembled WGS sequence"/>
</dbReference>
<dbReference type="RefSeq" id="WP_163732802.1">
    <property type="nucleotide sequence ID" value="NZ_JAAGOA010000002.1"/>
</dbReference>
<reference evidence="1 2" key="1">
    <citation type="submission" date="2020-02" db="EMBL/GenBank/DDBJ databases">
        <authorList>
            <person name="Li X.-J."/>
            <person name="Han X.-M."/>
        </authorList>
    </citation>
    <scope>NUCLEOTIDE SEQUENCE [LARGE SCALE GENOMIC DNA]</scope>
    <source>
        <strain evidence="1 2">CCTCC AB 2017055</strain>
    </source>
</reference>
<accession>A0A6L9S1A9</accession>
<gene>
    <name evidence="1" type="ORF">G1H10_03690</name>
</gene>
<proteinExistence type="predicted"/>